<protein>
    <submittedName>
        <fullName evidence="5">Endothelin-converting enzyme 2-like protein</fullName>
    </submittedName>
</protein>
<comment type="caution">
    <text evidence="5">The sequence shown here is derived from an EMBL/GenBank/DDBJ whole genome shotgun (WGS) entry which is preliminary data.</text>
</comment>
<dbReference type="GO" id="GO:0008168">
    <property type="term" value="F:methyltransferase activity"/>
    <property type="evidence" value="ECO:0007669"/>
    <property type="project" value="UniProtKB-KW"/>
</dbReference>
<dbReference type="EMBL" id="MLAK01000058">
    <property type="protein sequence ID" value="OHT16902.1"/>
    <property type="molecule type" value="Genomic_DNA"/>
</dbReference>
<proteinExistence type="inferred from homology"/>
<dbReference type="VEuPathDB" id="TrichDB:TRFO_41454"/>
<evidence type="ECO:0000256" key="3">
    <source>
        <dbReference type="ARBA" id="ARBA00022679"/>
    </source>
</evidence>
<evidence type="ECO:0000313" key="6">
    <source>
        <dbReference type="Proteomes" id="UP000179807"/>
    </source>
</evidence>
<evidence type="ECO:0000313" key="5">
    <source>
        <dbReference type="EMBL" id="OHT16902.1"/>
    </source>
</evidence>
<dbReference type="PANTHER" id="PTHR12176:SF79">
    <property type="entry name" value="METHYLTRANSFERASE TYPE 11 DOMAIN-CONTAINING PROTEIN"/>
    <property type="match status" value="1"/>
</dbReference>
<sequence length="199" mass="22973">MSEEPLPEFGKMEYWDDGYKTGEAPAEWFIPYQTFAKFVRKHVPKDKSVLVIGCGTSSLSNEMYEEGYTQMSSMDYSPEAIEEMKIKYPHLKWSVMDVRKMEYADGEFDSIVDKGTLDCLFFLDETNGEVKKMLGEVSRVLKPGGRYVVVTCGHPMQRTDVFLSDPKFKWNITDWKEYLPPDGSFTHPSAFVYCLTKDE</sequence>
<keyword evidence="3" id="KW-0808">Transferase</keyword>
<reference evidence="5" key="1">
    <citation type="submission" date="2016-10" db="EMBL/GenBank/DDBJ databases">
        <authorList>
            <person name="Benchimol M."/>
            <person name="Almeida L.G."/>
            <person name="Vasconcelos A.T."/>
            <person name="Perreira-Neves A."/>
            <person name="Rosa I.A."/>
            <person name="Tasca T."/>
            <person name="Bogo M.R."/>
            <person name="de Souza W."/>
        </authorList>
    </citation>
    <scope>NUCLEOTIDE SEQUENCE [LARGE SCALE GENOMIC DNA]</scope>
    <source>
        <strain evidence="5">K</strain>
    </source>
</reference>
<dbReference type="InterPro" id="IPR025714">
    <property type="entry name" value="Methyltranfer_dom"/>
</dbReference>
<dbReference type="InterPro" id="IPR051419">
    <property type="entry name" value="Lys/N-term_MeTrsfase_sf"/>
</dbReference>
<accession>A0A1J4L4P7</accession>
<name>A0A1J4L4P7_9EUKA</name>
<comment type="similarity">
    <text evidence="1">Belongs to the methyltransferase superfamily.</text>
</comment>
<dbReference type="OrthoDB" id="411785at2759"/>
<organism evidence="5 6">
    <name type="scientific">Tritrichomonas foetus</name>
    <dbReference type="NCBI Taxonomy" id="1144522"/>
    <lineage>
        <taxon>Eukaryota</taxon>
        <taxon>Metamonada</taxon>
        <taxon>Parabasalia</taxon>
        <taxon>Tritrichomonadida</taxon>
        <taxon>Tritrichomonadidae</taxon>
        <taxon>Tritrichomonas</taxon>
    </lineage>
</organism>
<evidence type="ECO:0000259" key="4">
    <source>
        <dbReference type="Pfam" id="PF13847"/>
    </source>
</evidence>
<evidence type="ECO:0000256" key="1">
    <source>
        <dbReference type="ARBA" id="ARBA00008361"/>
    </source>
</evidence>
<dbReference type="RefSeq" id="XP_068370038.1">
    <property type="nucleotide sequence ID" value="XM_068513780.1"/>
</dbReference>
<dbReference type="Pfam" id="PF13847">
    <property type="entry name" value="Methyltransf_31"/>
    <property type="match status" value="1"/>
</dbReference>
<dbReference type="GO" id="GO:0032259">
    <property type="term" value="P:methylation"/>
    <property type="evidence" value="ECO:0007669"/>
    <property type="project" value="UniProtKB-KW"/>
</dbReference>
<dbReference type="Proteomes" id="UP000179807">
    <property type="component" value="Unassembled WGS sequence"/>
</dbReference>
<dbReference type="AlphaFoldDB" id="A0A1J4L4P7"/>
<dbReference type="SUPFAM" id="SSF53335">
    <property type="entry name" value="S-adenosyl-L-methionine-dependent methyltransferases"/>
    <property type="match status" value="1"/>
</dbReference>
<keyword evidence="6" id="KW-1185">Reference proteome</keyword>
<gene>
    <name evidence="5" type="ORF">TRFO_41454</name>
</gene>
<dbReference type="CDD" id="cd02440">
    <property type="entry name" value="AdoMet_MTases"/>
    <property type="match status" value="1"/>
</dbReference>
<feature type="domain" description="Methyltransferase" evidence="4">
    <location>
        <begin position="45"/>
        <end position="153"/>
    </location>
</feature>
<dbReference type="Gene3D" id="3.40.50.150">
    <property type="entry name" value="Vaccinia Virus protein VP39"/>
    <property type="match status" value="1"/>
</dbReference>
<keyword evidence="2" id="KW-0489">Methyltransferase</keyword>
<dbReference type="PANTHER" id="PTHR12176">
    <property type="entry name" value="SAM-DEPENDENT METHYLTRANSFERASE SUPERFAMILY PROTEIN"/>
    <property type="match status" value="1"/>
</dbReference>
<dbReference type="InterPro" id="IPR029063">
    <property type="entry name" value="SAM-dependent_MTases_sf"/>
</dbReference>
<evidence type="ECO:0000256" key="2">
    <source>
        <dbReference type="ARBA" id="ARBA00022603"/>
    </source>
</evidence>
<dbReference type="GeneID" id="94848484"/>